<dbReference type="Gene3D" id="1.10.579.10">
    <property type="entry name" value="DNA Cyclobutane Dipyrimidine Photolyase, subunit A, domain 3"/>
    <property type="match status" value="1"/>
</dbReference>
<protein>
    <submittedName>
        <fullName evidence="1">Cryptochrome/photolyase family protein</fullName>
    </submittedName>
</protein>
<name>A0ABW0KWT5_9BACT</name>
<dbReference type="Proteomes" id="UP001596052">
    <property type="component" value="Unassembled WGS sequence"/>
</dbReference>
<evidence type="ECO:0000313" key="1">
    <source>
        <dbReference type="EMBL" id="MFC5458023.1"/>
    </source>
</evidence>
<dbReference type="InterPro" id="IPR052551">
    <property type="entry name" value="UV-DNA_repair_photolyase"/>
</dbReference>
<organism evidence="1 2">
    <name type="scientific">Prosthecobacter fluviatilis</name>
    <dbReference type="NCBI Taxonomy" id="445931"/>
    <lineage>
        <taxon>Bacteria</taxon>
        <taxon>Pseudomonadati</taxon>
        <taxon>Verrucomicrobiota</taxon>
        <taxon>Verrucomicrobiia</taxon>
        <taxon>Verrucomicrobiales</taxon>
        <taxon>Verrucomicrobiaceae</taxon>
        <taxon>Prosthecobacter</taxon>
    </lineage>
</organism>
<accession>A0ABW0KWT5</accession>
<dbReference type="Gene3D" id="1.25.40.80">
    <property type="match status" value="1"/>
</dbReference>
<gene>
    <name evidence="1" type="ORF">ACFQDI_24345</name>
</gene>
<proteinExistence type="predicted"/>
<dbReference type="InterPro" id="IPR007357">
    <property type="entry name" value="PhrB-like"/>
</dbReference>
<sequence>MPSRPRLILVLGDQLDLQSAAFDGCDPKRDVVWMAEVAAESTKVWNVKARIAVFLASMRHFREALREKGWRVDYHEIGKHETLVEALSASVLSLKPSELIMVQAGEWGVQRDLESAAAELSVPLEVREDRHFLCTPAEFAKHAAGRKQLRMEFFYREMRQRTGVLMENDGPAGGQWNFDHDNRGTFGKEGPDLLRMPPKRFMPDKITREVIALVEERFAKHPGTLTDFDWPVTAAQSLEALEDFIVHRLADFGQYQDAMWMNEPWLYHSRLSAAMNLKMLDPRVVIAAAEKAWRSGKAPLAAVEGFIRQILGWREYVRGIYWLKMPDYVRLNEMQAHEKLPAFYWTGKTDMNCLSQAIGQTLRYGYAHHIQRLMVTGLFALLYGVDPYQVHEWYLAVYVDAVEWVELPNTLGMSQYGDGGLMASKPYVASGKYIQRMSNYCTGCKYDPAQSTGPKACPFTTLYWDYLLQHEPRLKKNQRMSMQLKNLTRLSAEQRGEIQEQARRVRERCGGEGWWRGVIPIWSAAASMTCA</sequence>
<dbReference type="PANTHER" id="PTHR38657:SF1">
    <property type="entry name" value="SLR1343 PROTEIN"/>
    <property type="match status" value="1"/>
</dbReference>
<dbReference type="Pfam" id="PF04244">
    <property type="entry name" value="DPRP"/>
    <property type="match status" value="1"/>
</dbReference>
<dbReference type="Gene3D" id="3.40.50.620">
    <property type="entry name" value="HUPs"/>
    <property type="match status" value="1"/>
</dbReference>
<evidence type="ECO:0000313" key="2">
    <source>
        <dbReference type="Proteomes" id="UP001596052"/>
    </source>
</evidence>
<comment type="caution">
    <text evidence="1">The sequence shown here is derived from an EMBL/GenBank/DDBJ whole genome shotgun (WGS) entry which is preliminary data.</text>
</comment>
<dbReference type="SUPFAM" id="SSF48173">
    <property type="entry name" value="Cryptochrome/photolyase FAD-binding domain"/>
    <property type="match status" value="1"/>
</dbReference>
<dbReference type="InterPro" id="IPR036134">
    <property type="entry name" value="Crypto/Photolyase_FAD-like_sf"/>
</dbReference>
<dbReference type="RefSeq" id="WP_377171944.1">
    <property type="nucleotide sequence ID" value="NZ_JBHSMQ010000015.1"/>
</dbReference>
<dbReference type="EMBL" id="JBHSMQ010000015">
    <property type="protein sequence ID" value="MFC5458023.1"/>
    <property type="molecule type" value="Genomic_DNA"/>
</dbReference>
<dbReference type="Gene3D" id="1.10.10.1710">
    <property type="entry name" value="Deoxyribodipyrimidine photolyase-related"/>
    <property type="match status" value="1"/>
</dbReference>
<dbReference type="InterPro" id="IPR014729">
    <property type="entry name" value="Rossmann-like_a/b/a_fold"/>
</dbReference>
<reference evidence="2" key="1">
    <citation type="journal article" date="2019" name="Int. J. Syst. Evol. Microbiol.">
        <title>The Global Catalogue of Microorganisms (GCM) 10K type strain sequencing project: providing services to taxonomists for standard genome sequencing and annotation.</title>
        <authorList>
            <consortium name="The Broad Institute Genomics Platform"/>
            <consortium name="The Broad Institute Genome Sequencing Center for Infectious Disease"/>
            <person name="Wu L."/>
            <person name="Ma J."/>
        </authorList>
    </citation>
    <scope>NUCLEOTIDE SEQUENCE [LARGE SCALE GENOMIC DNA]</scope>
    <source>
        <strain evidence="2">CGMCC 4.1469</strain>
    </source>
</reference>
<keyword evidence="2" id="KW-1185">Reference proteome</keyword>
<dbReference type="PANTHER" id="PTHR38657">
    <property type="entry name" value="SLR1343 PROTEIN"/>
    <property type="match status" value="1"/>
</dbReference>